<comment type="similarity">
    <text evidence="2">In the N-terminal section; belongs to the NnrE/AIBP family.</text>
</comment>
<evidence type="ECO:0000256" key="6">
    <source>
        <dbReference type="ARBA" id="ARBA00025153"/>
    </source>
</evidence>
<feature type="domain" description="YjeF N-terminal" evidence="11">
    <location>
        <begin position="12"/>
        <end position="212"/>
    </location>
</feature>
<dbReference type="Pfam" id="PF03853">
    <property type="entry name" value="YjeF_N"/>
    <property type="match status" value="1"/>
</dbReference>
<protein>
    <recommendedName>
        <fullName evidence="5">Bifunctional NAD(P)H-hydrate repair enzyme Nnr</fullName>
        <ecNumber evidence="4">4.2.1.136</ecNumber>
    </recommendedName>
    <alternativeName>
        <fullName evidence="7">Nicotinamide nucleotide repair protein</fullName>
    </alternativeName>
</protein>
<dbReference type="InterPro" id="IPR004443">
    <property type="entry name" value="YjeF_N_dom"/>
</dbReference>
<dbReference type="InterPro" id="IPR036652">
    <property type="entry name" value="YjeF_N_dom_sf"/>
</dbReference>
<dbReference type="GO" id="GO:0016853">
    <property type="term" value="F:isomerase activity"/>
    <property type="evidence" value="ECO:0007669"/>
    <property type="project" value="UniProtKB-KW"/>
</dbReference>
<evidence type="ECO:0000256" key="3">
    <source>
        <dbReference type="ARBA" id="ARBA00009524"/>
    </source>
</evidence>
<evidence type="ECO:0000313" key="13">
    <source>
        <dbReference type="Proteomes" id="UP000318212"/>
    </source>
</evidence>
<dbReference type="EMBL" id="VICE01000120">
    <property type="protein sequence ID" value="TQD41490.1"/>
    <property type="molecule type" value="Genomic_DNA"/>
</dbReference>
<dbReference type="EC" id="4.2.1.136" evidence="4"/>
<organism evidence="12 13">
    <name type="scientific">Marilutibacter aestuarii</name>
    <dbReference type="NCBI Taxonomy" id="1706195"/>
    <lineage>
        <taxon>Bacteria</taxon>
        <taxon>Pseudomonadati</taxon>
        <taxon>Pseudomonadota</taxon>
        <taxon>Gammaproteobacteria</taxon>
        <taxon>Lysobacterales</taxon>
        <taxon>Lysobacteraceae</taxon>
        <taxon>Marilutibacter</taxon>
    </lineage>
</organism>
<evidence type="ECO:0000259" key="11">
    <source>
        <dbReference type="PROSITE" id="PS51385"/>
    </source>
</evidence>
<dbReference type="OrthoDB" id="9806925at2"/>
<dbReference type="PROSITE" id="PS51385">
    <property type="entry name" value="YJEF_N"/>
    <property type="match status" value="1"/>
</dbReference>
<evidence type="ECO:0000256" key="8">
    <source>
        <dbReference type="ARBA" id="ARBA00048238"/>
    </source>
</evidence>
<comment type="function">
    <text evidence="6">Bifunctional enzyme that catalyzes the epimerization of the S- and R-forms of NAD(P)HX and the dehydration of the S-form of NAD(P)HX at the expense of ADP, which is converted to AMP. This allows the repair of both epimers of NAD(P)HX, a damaged form of NAD(P)H that is a result of enzymatic or heat-dependent hydration.</text>
</comment>
<evidence type="ECO:0000313" key="12">
    <source>
        <dbReference type="EMBL" id="TQD41490.1"/>
    </source>
</evidence>
<evidence type="ECO:0000259" key="10">
    <source>
        <dbReference type="PROSITE" id="PS51383"/>
    </source>
</evidence>
<feature type="non-terminal residue" evidence="12">
    <location>
        <position position="275"/>
    </location>
</feature>
<dbReference type="SUPFAM" id="SSF53613">
    <property type="entry name" value="Ribokinase-like"/>
    <property type="match status" value="1"/>
</dbReference>
<dbReference type="GO" id="GO:0052855">
    <property type="term" value="F:ADP-dependent NAD(P)H-hydrate dehydratase activity"/>
    <property type="evidence" value="ECO:0007669"/>
    <property type="project" value="UniProtKB-EC"/>
</dbReference>
<evidence type="ECO:0000256" key="5">
    <source>
        <dbReference type="ARBA" id="ARBA00018591"/>
    </source>
</evidence>
<dbReference type="Proteomes" id="UP000318212">
    <property type="component" value="Unassembled WGS sequence"/>
</dbReference>
<keyword evidence="13" id="KW-1185">Reference proteome</keyword>
<dbReference type="InterPro" id="IPR029056">
    <property type="entry name" value="Ribokinase-like"/>
</dbReference>
<keyword evidence="12" id="KW-0413">Isomerase</keyword>
<dbReference type="HAMAP" id="MF_01966">
    <property type="entry name" value="NADHX_epimerase"/>
    <property type="match status" value="1"/>
</dbReference>
<dbReference type="NCBIfam" id="TIGR00197">
    <property type="entry name" value="yjeF_nterm"/>
    <property type="match status" value="1"/>
</dbReference>
<feature type="domain" description="YjeF C-terminal" evidence="10">
    <location>
        <begin position="222"/>
        <end position="275"/>
    </location>
</feature>
<comment type="caution">
    <text evidence="12">The sequence shown here is derived from an EMBL/GenBank/DDBJ whole genome shotgun (WGS) entry which is preliminary data.</text>
</comment>
<gene>
    <name evidence="12" type="ORF">FKV25_12895</name>
</gene>
<dbReference type="RefSeq" id="WP_141519206.1">
    <property type="nucleotide sequence ID" value="NZ_VICE01000120.1"/>
</dbReference>
<comment type="catalytic activity">
    <reaction evidence="9">
        <text>(6S)-NADPHX + ADP = AMP + phosphate + NADPH + H(+)</text>
        <dbReference type="Rhea" id="RHEA:32235"/>
        <dbReference type="ChEBI" id="CHEBI:15378"/>
        <dbReference type="ChEBI" id="CHEBI:43474"/>
        <dbReference type="ChEBI" id="CHEBI:57783"/>
        <dbReference type="ChEBI" id="CHEBI:64076"/>
        <dbReference type="ChEBI" id="CHEBI:456215"/>
        <dbReference type="ChEBI" id="CHEBI:456216"/>
        <dbReference type="EC" id="4.2.1.136"/>
    </reaction>
</comment>
<accession>A0A507ZUX6</accession>
<evidence type="ECO:0000256" key="7">
    <source>
        <dbReference type="ARBA" id="ARBA00032624"/>
    </source>
</evidence>
<dbReference type="Gene3D" id="3.40.1190.20">
    <property type="match status" value="1"/>
</dbReference>
<comment type="cofactor">
    <cofactor evidence="1">
        <name>K(+)</name>
        <dbReference type="ChEBI" id="CHEBI:29103"/>
    </cofactor>
</comment>
<dbReference type="InterPro" id="IPR000631">
    <property type="entry name" value="CARKD"/>
</dbReference>
<reference evidence="12 13" key="1">
    <citation type="submission" date="2019-06" db="EMBL/GenBank/DDBJ databases">
        <title>Lysobacter alkalisoli sp. nov. isolated from saline soil.</title>
        <authorList>
            <person name="Sun J.-Q."/>
            <person name="Xu L."/>
        </authorList>
    </citation>
    <scope>NUCLEOTIDE SEQUENCE [LARGE SCALE GENOMIC DNA]</scope>
    <source>
        <strain evidence="12 13">JCM 31130</strain>
    </source>
</reference>
<comment type="catalytic activity">
    <reaction evidence="8">
        <text>(6S)-NADHX + ADP = AMP + phosphate + NADH + H(+)</text>
        <dbReference type="Rhea" id="RHEA:32223"/>
        <dbReference type="ChEBI" id="CHEBI:15378"/>
        <dbReference type="ChEBI" id="CHEBI:43474"/>
        <dbReference type="ChEBI" id="CHEBI:57945"/>
        <dbReference type="ChEBI" id="CHEBI:64074"/>
        <dbReference type="ChEBI" id="CHEBI:456215"/>
        <dbReference type="ChEBI" id="CHEBI:456216"/>
        <dbReference type="EC" id="4.2.1.136"/>
    </reaction>
</comment>
<evidence type="ECO:0000256" key="9">
    <source>
        <dbReference type="ARBA" id="ARBA00049209"/>
    </source>
</evidence>
<evidence type="ECO:0000256" key="2">
    <source>
        <dbReference type="ARBA" id="ARBA00006001"/>
    </source>
</evidence>
<evidence type="ECO:0000256" key="1">
    <source>
        <dbReference type="ARBA" id="ARBA00001958"/>
    </source>
</evidence>
<proteinExistence type="inferred from homology"/>
<dbReference type="PROSITE" id="PS51383">
    <property type="entry name" value="YJEF_C_3"/>
    <property type="match status" value="1"/>
</dbReference>
<dbReference type="Gene3D" id="3.40.50.10260">
    <property type="entry name" value="YjeF N-terminal domain"/>
    <property type="match status" value="1"/>
</dbReference>
<name>A0A507ZUX6_9GAMM</name>
<dbReference type="SUPFAM" id="SSF64153">
    <property type="entry name" value="YjeF N-terminal domain-like"/>
    <property type="match status" value="1"/>
</dbReference>
<evidence type="ECO:0000256" key="4">
    <source>
        <dbReference type="ARBA" id="ARBA00013129"/>
    </source>
</evidence>
<sequence>MHDAALHSVTALRTLEANAARRLGDAGMLMRRAGQAGWQLLLARWPQAMHIVVACGPGNNGGDGHELACLARDAGRRVTVLLLPGQAFGSDLARDAAARFVEAGGEVKTFDGTLPVADVIVDALFGIGLSRALEGEAARLVDAVNAASSPVLALDCPSGVDASTGAVPGPAILADDTLEFLAPKAGLATGAALDCVGRTHLADLGVEAVDFAGVDPLATRLVAADLADLVPRRRRDSHKGHNGRVLCIGGDHGHGGAIVLAGEAALRGGAGLVDV</sequence>
<dbReference type="AlphaFoldDB" id="A0A507ZUX6"/>
<comment type="similarity">
    <text evidence="3">In the C-terminal section; belongs to the NnrD/CARKD family.</text>
</comment>